<dbReference type="EMBL" id="PXVC01000207">
    <property type="protein sequence ID" value="PSI00221.1"/>
    <property type="molecule type" value="Genomic_DNA"/>
</dbReference>
<dbReference type="AlphaFoldDB" id="A0A2P7EAH0"/>
<name>A0A2P7EAH0_9SYNE</name>
<keyword evidence="2" id="KW-1185">Reference proteome</keyword>
<sequence length="92" mass="10499">MQVFNLAAGQLVNESTIHFYARFIEIIGHLKNGASTEYARIECTRERRIKGSGFRVQLHSYPIAMKDIDISAVPSLRIHLKSEKQFKVPRVA</sequence>
<comment type="caution">
    <text evidence="1">The sequence shown here is derived from an EMBL/GenBank/DDBJ whole genome shotgun (WGS) entry which is preliminary data.</text>
</comment>
<evidence type="ECO:0000313" key="2">
    <source>
        <dbReference type="Proteomes" id="UP000240206"/>
    </source>
</evidence>
<evidence type="ECO:0000313" key="1">
    <source>
        <dbReference type="EMBL" id="PSI00221.1"/>
    </source>
</evidence>
<dbReference type="Proteomes" id="UP000240206">
    <property type="component" value="Unassembled WGS sequence"/>
</dbReference>
<accession>A0A2P7EAH0</accession>
<organism evidence="1 2">
    <name type="scientific">Synechococcus lacustris str. Tous</name>
    <dbReference type="NCBI Taxonomy" id="1910958"/>
    <lineage>
        <taxon>Bacteria</taxon>
        <taxon>Bacillati</taxon>
        <taxon>Cyanobacteriota</taxon>
        <taxon>Cyanophyceae</taxon>
        <taxon>Synechococcales</taxon>
        <taxon>Synechococcaceae</taxon>
        <taxon>Synechococcus</taxon>
    </lineage>
</organism>
<reference evidence="2" key="1">
    <citation type="submission" date="2018-03" db="EMBL/GenBank/DDBJ databases">
        <title>Ecological and genomic features of two cosmopolitan and abundant freshwater picocyanobacteria.</title>
        <authorList>
            <person name="Cabello-Yeves P.J."/>
            <person name="Picazo A."/>
            <person name="Camacho A."/>
            <person name="Callieri C."/>
            <person name="Rosselli R."/>
            <person name="Roda-Garcia J."/>
            <person name="Coutinho F.H."/>
            <person name="Rodriguez-Valera F."/>
        </authorList>
    </citation>
    <scope>NUCLEOTIDE SEQUENCE [LARGE SCALE GENOMIC DNA]</scope>
    <source>
        <strain evidence="2">Tous</strain>
    </source>
</reference>
<gene>
    <name evidence="1" type="ORF">C7K08_14340</name>
</gene>
<protein>
    <submittedName>
        <fullName evidence="1">Uncharacterized protein</fullName>
    </submittedName>
</protein>
<proteinExistence type="predicted"/>